<keyword evidence="6" id="KW-1185">Reference proteome</keyword>
<dbReference type="GO" id="GO:0016787">
    <property type="term" value="F:hydrolase activity"/>
    <property type="evidence" value="ECO:0007669"/>
    <property type="project" value="UniProtKB-KW"/>
</dbReference>
<feature type="domain" description="Serine hydrolase" evidence="3">
    <location>
        <begin position="1"/>
        <end position="158"/>
    </location>
</feature>
<proteinExistence type="predicted"/>
<evidence type="ECO:0000313" key="6">
    <source>
        <dbReference type="Proteomes" id="UP000319257"/>
    </source>
</evidence>
<name>A0A507AJN2_9PEZI</name>
<dbReference type="GO" id="GO:0005634">
    <property type="term" value="C:nucleus"/>
    <property type="evidence" value="ECO:0007669"/>
    <property type="project" value="TreeGrafter"/>
</dbReference>
<dbReference type="STRING" id="1093900.A0A507AJN2"/>
<dbReference type="SUPFAM" id="SSF53474">
    <property type="entry name" value="alpha/beta-Hydrolases"/>
    <property type="match status" value="1"/>
</dbReference>
<dbReference type="GO" id="GO:0005737">
    <property type="term" value="C:cytoplasm"/>
    <property type="evidence" value="ECO:0007669"/>
    <property type="project" value="TreeGrafter"/>
</dbReference>
<dbReference type="AlphaFoldDB" id="A0A507AJN2"/>
<gene>
    <name evidence="4" type="ORF">E0L32_002007</name>
    <name evidence="5" type="ORF">E0L32_002126</name>
</gene>
<evidence type="ECO:0000256" key="2">
    <source>
        <dbReference type="SAM" id="MobiDB-lite"/>
    </source>
</evidence>
<reference evidence="5 6" key="1">
    <citation type="submission" date="2019-06" db="EMBL/GenBank/DDBJ databases">
        <title>Draft genome sequence of the filamentous fungus Phialemoniopsis curvata isolated from diesel fuel.</title>
        <authorList>
            <person name="Varaljay V.A."/>
            <person name="Lyon W.J."/>
            <person name="Crouch A.L."/>
            <person name="Drake C.E."/>
            <person name="Hollomon J.M."/>
            <person name="Nadeau L.J."/>
            <person name="Nunn H.S."/>
            <person name="Stevenson B.S."/>
            <person name="Bojanowski C.L."/>
            <person name="Crookes-Goodson W.J."/>
        </authorList>
    </citation>
    <scope>NUCLEOTIDE SEQUENCE [LARGE SCALE GENOMIC DNA]</scope>
    <source>
        <strain evidence="5 6">D216</strain>
    </source>
</reference>
<dbReference type="InterPro" id="IPR029058">
    <property type="entry name" value="AB_hydrolase_fold"/>
</dbReference>
<feature type="compositionally biased region" description="Basic residues" evidence="2">
    <location>
        <begin position="195"/>
        <end position="205"/>
    </location>
</feature>
<dbReference type="Gene3D" id="3.40.50.1820">
    <property type="entry name" value="alpha/beta hydrolase"/>
    <property type="match status" value="1"/>
</dbReference>
<organism evidence="5 6">
    <name type="scientific">Thyridium curvatum</name>
    <dbReference type="NCBI Taxonomy" id="1093900"/>
    <lineage>
        <taxon>Eukaryota</taxon>
        <taxon>Fungi</taxon>
        <taxon>Dikarya</taxon>
        <taxon>Ascomycota</taxon>
        <taxon>Pezizomycotina</taxon>
        <taxon>Sordariomycetes</taxon>
        <taxon>Sordariomycetidae</taxon>
        <taxon>Thyridiales</taxon>
        <taxon>Thyridiaceae</taxon>
        <taxon>Thyridium</taxon>
    </lineage>
</organism>
<evidence type="ECO:0000313" key="5">
    <source>
        <dbReference type="EMBL" id="TPX07523.1"/>
    </source>
</evidence>
<dbReference type="EMBL" id="SKBQ01000008">
    <property type="protein sequence ID" value="TPX07404.1"/>
    <property type="molecule type" value="Genomic_DNA"/>
</dbReference>
<evidence type="ECO:0000259" key="3">
    <source>
        <dbReference type="Pfam" id="PF03959"/>
    </source>
</evidence>
<dbReference type="InParanoid" id="A0A507AJN2"/>
<dbReference type="Pfam" id="PF03959">
    <property type="entry name" value="FSH1"/>
    <property type="match status" value="1"/>
</dbReference>
<accession>A0A507AJN2</accession>
<dbReference type="RefSeq" id="XP_030989115.1">
    <property type="nucleotide sequence ID" value="XM_031136150.1"/>
</dbReference>
<dbReference type="PANTHER" id="PTHR48070">
    <property type="entry name" value="ESTERASE OVCA2"/>
    <property type="match status" value="1"/>
</dbReference>
<feature type="region of interest" description="Disordered" evidence="2">
    <location>
        <begin position="161"/>
        <end position="205"/>
    </location>
</feature>
<dbReference type="InterPro" id="IPR050593">
    <property type="entry name" value="LovG"/>
</dbReference>
<dbReference type="GeneID" id="41969454"/>
<keyword evidence="1" id="KW-0378">Hydrolase</keyword>
<protein>
    <recommendedName>
        <fullName evidence="3">Serine hydrolase domain-containing protein</fullName>
    </recommendedName>
</protein>
<dbReference type="PANTHER" id="PTHR48070:SF4">
    <property type="entry name" value="ESTERASE ALNB"/>
    <property type="match status" value="1"/>
</dbReference>
<dbReference type="InterPro" id="IPR005645">
    <property type="entry name" value="FSH-like_dom"/>
</dbReference>
<dbReference type="Proteomes" id="UP000319257">
    <property type="component" value="Unassembled WGS sequence"/>
</dbReference>
<dbReference type="OrthoDB" id="2094269at2759"/>
<dbReference type="EMBL" id="SKBQ01000008">
    <property type="protein sequence ID" value="TPX07523.1"/>
    <property type="molecule type" value="Genomic_DNA"/>
</dbReference>
<evidence type="ECO:0000313" key="4">
    <source>
        <dbReference type="EMBL" id="TPX07404.1"/>
    </source>
</evidence>
<evidence type="ECO:0000256" key="1">
    <source>
        <dbReference type="ARBA" id="ARBA00022801"/>
    </source>
</evidence>
<dbReference type="GO" id="GO:0019748">
    <property type="term" value="P:secondary metabolic process"/>
    <property type="evidence" value="ECO:0007669"/>
    <property type="project" value="TreeGrafter"/>
</dbReference>
<comment type="caution">
    <text evidence="5">The sequence shown here is derived from an EMBL/GenBank/DDBJ whole genome shotgun (WGS) entry which is preliminary data.</text>
</comment>
<sequence>MKILALHPWGTSGAIFERQMAGLAALLGSNHEFVYINGPVPCVGARAYGVDVLTGSLLDLPDFVKGPFFCWYEGLSSPQCQEAHDLILETIEDEGPFDGVVGFSQGASLALSILLHDEINRPGQPPRFKFGVFLCSNLVISPDAQFNADAVHKYSRYYKKPESEPNQVTNGANGVGDDEVAEVPEMNGKSNGKPQKSKKPKSAPKHRALLVLPSQRVALVDELVNLVQDISRHTPGQTDGVSHAWKDNGTEDDFPRLFHPLTVKERVSIPTVHVIARADPLCRQGEIAVKLCEKKRTKVVQLNGGHRMPTTPVDLKAVASAIEWAIQHS</sequence>